<dbReference type="PANTHER" id="PTHR39332">
    <property type="entry name" value="BLL4707 PROTEIN"/>
    <property type="match status" value="1"/>
</dbReference>
<dbReference type="InterPro" id="IPR019587">
    <property type="entry name" value="Polyketide_cyclase/dehydratase"/>
</dbReference>
<protein>
    <recommendedName>
        <fullName evidence="3">SRPBCC family protein</fullName>
    </recommendedName>
</protein>
<evidence type="ECO:0000313" key="2">
    <source>
        <dbReference type="Proteomes" id="UP000487268"/>
    </source>
</evidence>
<keyword evidence="2" id="KW-1185">Reference proteome</keyword>
<gene>
    <name evidence="1" type="ORF">ACRB68_72200</name>
</gene>
<organism evidence="1 2">
    <name type="scientific">Actinomadura macrotermitis</name>
    <dbReference type="NCBI Taxonomy" id="2585200"/>
    <lineage>
        <taxon>Bacteria</taxon>
        <taxon>Bacillati</taxon>
        <taxon>Actinomycetota</taxon>
        <taxon>Actinomycetes</taxon>
        <taxon>Streptosporangiales</taxon>
        <taxon>Thermomonosporaceae</taxon>
        <taxon>Actinomadura</taxon>
    </lineage>
</organism>
<dbReference type="CDD" id="cd07821">
    <property type="entry name" value="PYR_PYL_RCAR_like"/>
    <property type="match status" value="1"/>
</dbReference>
<proteinExistence type="predicted"/>
<dbReference type="AlphaFoldDB" id="A0A7K0C6R3"/>
<dbReference type="InterPro" id="IPR023393">
    <property type="entry name" value="START-like_dom_sf"/>
</dbReference>
<evidence type="ECO:0008006" key="3">
    <source>
        <dbReference type="Google" id="ProtNLM"/>
    </source>
</evidence>
<dbReference type="SUPFAM" id="SSF55961">
    <property type="entry name" value="Bet v1-like"/>
    <property type="match status" value="1"/>
</dbReference>
<dbReference type="EMBL" id="WEGH01000005">
    <property type="protein sequence ID" value="MQY09108.1"/>
    <property type="molecule type" value="Genomic_DNA"/>
</dbReference>
<dbReference type="PANTHER" id="PTHR39332:SF7">
    <property type="entry name" value="SRPBCC FAMILY PROTEIN"/>
    <property type="match status" value="1"/>
</dbReference>
<comment type="caution">
    <text evidence="1">The sequence shown here is derived from an EMBL/GenBank/DDBJ whole genome shotgun (WGS) entry which is preliminary data.</text>
</comment>
<sequence length="144" mass="15622">MPRSYASTVLNATAGEVWSYLRDFGNLAEWMPGVQTGMIEDGGPADRVGCVRRLIGPGDSVFRERLTDLDDDALSYSYVILECPLPVRGGYGRLRVSPVTDTGQAFVEWSGGFSADAGDEEAMRATFARGIYGAGLESLRKRFG</sequence>
<reference evidence="1 2" key="1">
    <citation type="submission" date="2019-10" db="EMBL/GenBank/DDBJ databases">
        <title>Actinomadura rubteroloni sp. nov. and Actinomadura macrotermitis sp. nov., isolated from the gut of fungus growing-termite Macrotermes natalensis.</title>
        <authorList>
            <person name="Benndorf R."/>
            <person name="Martin K."/>
            <person name="Kuefner M."/>
            <person name="De Beer W."/>
            <person name="Kaster A.-K."/>
            <person name="Vollmers J."/>
            <person name="Poulsen M."/>
            <person name="Beemelmanns C."/>
        </authorList>
    </citation>
    <scope>NUCLEOTIDE SEQUENCE [LARGE SCALE GENOMIC DNA]</scope>
    <source>
        <strain evidence="1 2">RB68</strain>
    </source>
</reference>
<dbReference type="OrthoDB" id="6024794at2"/>
<dbReference type="Gene3D" id="3.30.530.20">
    <property type="match status" value="1"/>
</dbReference>
<name>A0A7K0C6R3_9ACTN</name>
<dbReference type="Proteomes" id="UP000487268">
    <property type="component" value="Unassembled WGS sequence"/>
</dbReference>
<dbReference type="Pfam" id="PF10604">
    <property type="entry name" value="Polyketide_cyc2"/>
    <property type="match status" value="1"/>
</dbReference>
<dbReference type="RefSeq" id="WP_153540508.1">
    <property type="nucleotide sequence ID" value="NZ_WEGH01000005.1"/>
</dbReference>
<evidence type="ECO:0000313" key="1">
    <source>
        <dbReference type="EMBL" id="MQY09108.1"/>
    </source>
</evidence>
<accession>A0A7K0C6R3</accession>